<comment type="caution">
    <text evidence="4">The sequence shown here is derived from an EMBL/GenBank/DDBJ whole genome shotgun (WGS) entry which is preliminary data.</text>
</comment>
<evidence type="ECO:0000256" key="2">
    <source>
        <dbReference type="SAM" id="Phobius"/>
    </source>
</evidence>
<dbReference type="EMBL" id="RWKA01000001">
    <property type="protein sequence ID" value="TGB47433.1"/>
    <property type="molecule type" value="Genomic_DNA"/>
</dbReference>
<dbReference type="InterPro" id="IPR038232">
    <property type="entry name" value="PknH-like_Extracell_sf"/>
</dbReference>
<gene>
    <name evidence="4" type="ORF">EJD98_00425</name>
</gene>
<feature type="domain" description="PknH-like extracellular" evidence="3">
    <location>
        <begin position="281"/>
        <end position="464"/>
    </location>
</feature>
<proteinExistence type="predicted"/>
<feature type="region of interest" description="Disordered" evidence="1">
    <location>
        <begin position="235"/>
        <end position="276"/>
    </location>
</feature>
<dbReference type="InterPro" id="IPR026954">
    <property type="entry name" value="PknH-like_Extracell"/>
</dbReference>
<feature type="compositionally biased region" description="Pro residues" evidence="1">
    <location>
        <begin position="150"/>
        <end position="162"/>
    </location>
</feature>
<feature type="transmembrane region" description="Helical" evidence="2">
    <location>
        <begin position="211"/>
        <end position="232"/>
    </location>
</feature>
<dbReference type="Pfam" id="PF14032">
    <property type="entry name" value="PknH_C"/>
    <property type="match status" value="1"/>
</dbReference>
<keyword evidence="2" id="KW-0812">Transmembrane</keyword>
<dbReference type="AlphaFoldDB" id="A0A5F1CTC2"/>
<protein>
    <recommendedName>
        <fullName evidence="3">PknH-like extracellular domain-containing protein</fullName>
    </recommendedName>
</protein>
<reference evidence="4 5" key="1">
    <citation type="submission" date="2018-12" db="EMBL/GenBank/DDBJ databases">
        <title>Draft genome sequences of Mycolicibacterium peregrinum isolated from a pig with lymphadenitis and from soil on the same Japanese pig farm.</title>
        <authorList>
            <person name="Komatsu T."/>
            <person name="Ohya K."/>
            <person name="Sawai K."/>
            <person name="Odoi J.O."/>
            <person name="Otsu K."/>
            <person name="Ota A."/>
            <person name="Ito T."/>
            <person name="Kawai M."/>
            <person name="Maruyama F."/>
        </authorList>
    </citation>
    <scope>NUCLEOTIDE SEQUENCE [LARGE SCALE GENOMIC DNA]</scope>
    <source>
        <strain evidence="4 5">138</strain>
    </source>
</reference>
<name>A0A5F1CTC2_MYCPR</name>
<feature type="compositionally biased region" description="Low complexity" evidence="1">
    <location>
        <begin position="179"/>
        <end position="189"/>
    </location>
</feature>
<feature type="region of interest" description="Disordered" evidence="1">
    <location>
        <begin position="59"/>
        <end position="202"/>
    </location>
</feature>
<feature type="compositionally biased region" description="Polar residues" evidence="1">
    <location>
        <begin position="247"/>
        <end position="256"/>
    </location>
</feature>
<dbReference type="Proteomes" id="UP000297792">
    <property type="component" value="Unassembled WGS sequence"/>
</dbReference>
<feature type="compositionally biased region" description="Low complexity" evidence="1">
    <location>
        <begin position="64"/>
        <end position="87"/>
    </location>
</feature>
<evidence type="ECO:0000256" key="1">
    <source>
        <dbReference type="SAM" id="MobiDB-lite"/>
    </source>
</evidence>
<evidence type="ECO:0000259" key="3">
    <source>
        <dbReference type="Pfam" id="PF14032"/>
    </source>
</evidence>
<accession>A0A5F1CTC2</accession>
<evidence type="ECO:0000313" key="5">
    <source>
        <dbReference type="Proteomes" id="UP000297792"/>
    </source>
</evidence>
<dbReference type="Gene3D" id="3.40.1000.70">
    <property type="entry name" value="PknH-like extracellular domain"/>
    <property type="match status" value="1"/>
</dbReference>
<organism evidence="4 5">
    <name type="scientific">Mycolicibacterium peregrinum</name>
    <name type="common">Mycobacterium peregrinum</name>
    <dbReference type="NCBI Taxonomy" id="43304"/>
    <lineage>
        <taxon>Bacteria</taxon>
        <taxon>Bacillati</taxon>
        <taxon>Actinomycetota</taxon>
        <taxon>Actinomycetes</taxon>
        <taxon>Mycobacteriales</taxon>
        <taxon>Mycobacteriaceae</taxon>
        <taxon>Mycolicibacterium</taxon>
    </lineage>
</organism>
<keyword evidence="5" id="KW-1185">Reference proteome</keyword>
<sequence>MISRVRVVRAVESTRELEGSFALSDMRRRSGRPDYGACPARSRGWPANPCGGRRTTRCIRSTRTRMPGPSGPGDSSGDASASCGPGDTFPPGIQPSTGRWHRSARRRSSFAIPGPATRAGGSSSFTTRYGAPMNPGGNDPFQGGGWPGNQPTPPQSPWPAAGPPQNSAASPYPPPPMPGGQWQAGQPGPWNAPPMMNPPYGQPPNNNKGPWIIGGVIAGAVVLVLAIVLVAVNLGGSDEPDDGPLATGTTSARPSGSTQTTSKSPATSSATAALPGADGTVEASELAGVLLSASEIEKRLYISGVTAGPVETSLSTDPVTPPNCAGVWAPGAQSTYADSGYTGVAIQTVQSGAGLHLVQAAVLFPDESAAQAAFQKQASDWATCRYKTLNATYSGLGTDTVKTSGNGEDKDKEFLNMSIFTDISGAANAITCSRGVSRRANVVVDVRGCSSDNVTAGFSVAGAIGKKINGKS</sequence>
<feature type="compositionally biased region" description="Low complexity" evidence="1">
    <location>
        <begin position="257"/>
        <end position="273"/>
    </location>
</feature>
<keyword evidence="2" id="KW-0472">Membrane</keyword>
<keyword evidence="2" id="KW-1133">Transmembrane helix</keyword>
<feature type="compositionally biased region" description="Basic residues" evidence="1">
    <location>
        <begin position="99"/>
        <end position="108"/>
    </location>
</feature>
<feature type="compositionally biased region" description="Pro residues" evidence="1">
    <location>
        <begin position="190"/>
        <end position="202"/>
    </location>
</feature>
<evidence type="ECO:0000313" key="4">
    <source>
        <dbReference type="EMBL" id="TGB47433.1"/>
    </source>
</evidence>